<protein>
    <submittedName>
        <fullName evidence="2">Uncharacterized protein</fullName>
    </submittedName>
</protein>
<dbReference type="RefSeq" id="WP_090392324.1">
    <property type="nucleotide sequence ID" value="NZ_FMZO01000017.1"/>
</dbReference>
<name>A0A1G6Z1B9_NIADE</name>
<gene>
    <name evidence="2" type="ORF">SAMN04487894_11718</name>
</gene>
<evidence type="ECO:0000313" key="3">
    <source>
        <dbReference type="Proteomes" id="UP000198757"/>
    </source>
</evidence>
<evidence type="ECO:0000313" key="2">
    <source>
        <dbReference type="EMBL" id="SDD96398.1"/>
    </source>
</evidence>
<dbReference type="OrthoDB" id="7054537at2"/>
<sequence>MYKNQAKKKGITSISCFLFAAILLTGCTKRSWEVTETAEPTPYGINEVLAKGRPGNPAAAALTTPLGTWWWSVSKKDWDTYLNFAQQNGVTEIYFYTTDFSATTSGFIQKATGKGIKIFLLAGDYQWIYDRTGLISLMTKYTQYQNSVGSAQRFSGIHLDVEPHQDPQFQLQRATILQQYIDFVTWVCAQYKDAGSIDFDIPFWLDDEVLYNGTQRRLYEAVISEATRVFIMSYRDTAAKMYDVSKEEIAFAVSQNKQIFLGAETASSKEGDQVTYYEEGKAYMYGEFQKLKTLCGNINYGVSVHHIKSWYSLKK</sequence>
<dbReference type="Proteomes" id="UP000198757">
    <property type="component" value="Unassembled WGS sequence"/>
</dbReference>
<feature type="chain" id="PRO_5011643451" evidence="1">
    <location>
        <begin position="21"/>
        <end position="315"/>
    </location>
</feature>
<dbReference type="EMBL" id="FMZO01000017">
    <property type="protein sequence ID" value="SDD96398.1"/>
    <property type="molecule type" value="Genomic_DNA"/>
</dbReference>
<feature type="signal peptide" evidence="1">
    <location>
        <begin position="1"/>
        <end position="20"/>
    </location>
</feature>
<evidence type="ECO:0000256" key="1">
    <source>
        <dbReference type="SAM" id="SignalP"/>
    </source>
</evidence>
<dbReference type="AlphaFoldDB" id="A0A1G6Z1B9"/>
<reference evidence="3" key="1">
    <citation type="submission" date="2016-10" db="EMBL/GenBank/DDBJ databases">
        <authorList>
            <person name="Varghese N."/>
            <person name="Submissions S."/>
        </authorList>
    </citation>
    <scope>NUCLEOTIDE SEQUENCE [LARGE SCALE GENOMIC DNA]</scope>
    <source>
        <strain evidence="3">DSM 25811 / CCM 8410 / LMG 26954 / E90</strain>
    </source>
</reference>
<keyword evidence="1" id="KW-0732">Signal</keyword>
<proteinExistence type="predicted"/>
<keyword evidence="3" id="KW-1185">Reference proteome</keyword>
<dbReference type="STRING" id="1285928.SAMN04487894_11718"/>
<organism evidence="2 3">
    <name type="scientific">Niabella drilacis (strain DSM 25811 / CCM 8410 / CCUG 62505 / LMG 26954 / E90)</name>
    <dbReference type="NCBI Taxonomy" id="1285928"/>
    <lineage>
        <taxon>Bacteria</taxon>
        <taxon>Pseudomonadati</taxon>
        <taxon>Bacteroidota</taxon>
        <taxon>Chitinophagia</taxon>
        <taxon>Chitinophagales</taxon>
        <taxon>Chitinophagaceae</taxon>
        <taxon>Niabella</taxon>
    </lineage>
</organism>
<dbReference type="PROSITE" id="PS51257">
    <property type="entry name" value="PROKAR_LIPOPROTEIN"/>
    <property type="match status" value="1"/>
</dbReference>
<accession>A0A1G6Z1B9</accession>